<accession>A0A0U2X0Q1</accession>
<evidence type="ECO:0000259" key="1">
    <source>
        <dbReference type="Pfam" id="PF04287"/>
    </source>
</evidence>
<name>A0A0U2X0Q1_9GAMM</name>
<feature type="domain" description="YqcC-like" evidence="1">
    <location>
        <begin position="5"/>
        <end position="99"/>
    </location>
</feature>
<dbReference type="InterPro" id="IPR023376">
    <property type="entry name" value="YqcC-like_dom"/>
</dbReference>
<dbReference type="KEGG" id="ptn:PTRA_a2400"/>
<evidence type="ECO:0000313" key="3">
    <source>
        <dbReference type="Proteomes" id="UP000065261"/>
    </source>
</evidence>
<dbReference type="Proteomes" id="UP000065261">
    <property type="component" value="Chromosome I"/>
</dbReference>
<proteinExistence type="predicted"/>
<evidence type="ECO:0000313" key="2">
    <source>
        <dbReference type="EMBL" id="ALS33497.1"/>
    </source>
</evidence>
<sequence length="106" mass="12081">MYQQTQAYLVQLSALLKKHQLWQNEPIAAEALQSNVPFCHDTMAFEQWLQFVFIKKFEQLIIDEQPLPRNFAIAPMAQMTLASKKGSGEIITLLTALDAFLGEPNE</sequence>
<reference evidence="2 3" key="1">
    <citation type="submission" date="2015-03" db="EMBL/GenBank/DDBJ databases">
        <authorList>
            <person name="Murphy D."/>
        </authorList>
    </citation>
    <scope>NUCLEOTIDE SEQUENCE [LARGE SCALE GENOMIC DNA]</scope>
    <source>
        <strain evidence="2 3">KMM 520</strain>
    </source>
</reference>
<dbReference type="PANTHER" id="PTHR39586">
    <property type="entry name" value="CYTOPLASMIC PROTEIN-RELATED"/>
    <property type="match status" value="1"/>
</dbReference>
<dbReference type="InterPro" id="IPR036814">
    <property type="entry name" value="YqcC-like_sf"/>
</dbReference>
<dbReference type="Gene3D" id="1.20.1440.40">
    <property type="entry name" value="YqcC-like"/>
    <property type="match status" value="1"/>
</dbReference>
<dbReference type="Pfam" id="PF04287">
    <property type="entry name" value="DUF446"/>
    <property type="match status" value="1"/>
</dbReference>
<dbReference type="EMBL" id="CP011034">
    <property type="protein sequence ID" value="ALS33497.1"/>
    <property type="molecule type" value="Genomic_DNA"/>
</dbReference>
<dbReference type="PANTHER" id="PTHR39586:SF1">
    <property type="entry name" value="CYTOPLASMIC PROTEIN"/>
    <property type="match status" value="1"/>
</dbReference>
<dbReference type="InterPro" id="IPR007384">
    <property type="entry name" value="UCP006257"/>
</dbReference>
<protein>
    <recommendedName>
        <fullName evidence="1">YqcC-like domain-containing protein</fullName>
    </recommendedName>
</protein>
<dbReference type="GO" id="GO:0044010">
    <property type="term" value="P:single-species biofilm formation"/>
    <property type="evidence" value="ECO:0007669"/>
    <property type="project" value="TreeGrafter"/>
</dbReference>
<organism evidence="2">
    <name type="scientific">Pseudoalteromonas translucida KMM 520</name>
    <dbReference type="NCBI Taxonomy" id="1315283"/>
    <lineage>
        <taxon>Bacteria</taxon>
        <taxon>Pseudomonadati</taxon>
        <taxon>Pseudomonadota</taxon>
        <taxon>Gammaproteobacteria</taxon>
        <taxon>Alteromonadales</taxon>
        <taxon>Pseudoalteromonadaceae</taxon>
        <taxon>Pseudoalteromonas</taxon>
    </lineage>
</organism>
<dbReference type="RefSeq" id="WP_058373731.1">
    <property type="nucleotide sequence ID" value="NZ_CP011034.1"/>
</dbReference>
<gene>
    <name evidence="2" type="ORF">PTRA_a2400</name>
</gene>
<dbReference type="PATRIC" id="fig|1315283.4.peg.2089"/>
<dbReference type="OrthoDB" id="8794567at2"/>
<dbReference type="AlphaFoldDB" id="A0A0U2X0Q1"/>
<dbReference type="SUPFAM" id="SSF158452">
    <property type="entry name" value="YqcC-like"/>
    <property type="match status" value="1"/>
</dbReference>
<dbReference type="PIRSF" id="PIRSF006257">
    <property type="entry name" value="UCP006257"/>
    <property type="match status" value="1"/>
</dbReference>